<accession>A0ACA9T971</accession>
<dbReference type="EMBL" id="CADEHS020000002">
    <property type="protein sequence ID" value="CAG9937459.1"/>
    <property type="molecule type" value="Genomic_DNA"/>
</dbReference>
<sequence>MRSRSVWTSLLSVVLLPSASISTLAEAHENDLVPFKFDSLPLGAVKPLGWLHDQITLSAEGLGGHLFDFYRYVNRSTWLGGEYEYSELNEAAPYWFNYIVPLAWTLDDQRLKDQAKAFLDYTLDTQAEDGWLGPETTRQTRGIWARSLLAFGLTQYAEADPAETDRIVTALHKFVDLAHSMLKNNFTGLIQDRSQGDNFDPWGFGVSRTHELPISLMWLYEKHPRQNSEVILETIDLMFEGGRLENRDWTTFFVDGTFPKDTNFKSSGFTHGVNLAQGLRYPSVLHRRTKNESLVQQTNDAVDMTLQYHTSLSGTIIGDEHLGAQSPQRSSELCMAVESMFSYAYLYRYHGTNLFADRAELAAFNALPAAMSPDWWSHQYVTQTNQPWSRNLTEDPWFNVATYSNTFGLEPNFPCCTVNHPQAYPKYVSSAFARKGNQGLVHMLLGPMSVETSVDGRSVKVDVTTNYPFSDTLYYKIDADTEFDFFIRIPEWTVRENAFVKINHGRKEALRPNNEGLHRLGVKKGTVEVTVHLPMEITTVSRNETIGVYRGPILYSADIEYTETSHQPLNWTDLQPLDGTEVDPRAKDHILEPTSAWKYALDPETLRVGDMFADGDDLPNPIFLRKNAPVSLQVDAYPIDWPIELDTAALPPIAPLVDRSEKVNLRLIPFAAAKLHIAQFPVARFN</sequence>
<gene>
    <name evidence="1" type="ORF">CRV2_00005871</name>
</gene>
<comment type="caution">
    <text evidence="1">The sequence shown here is derived from an EMBL/GenBank/DDBJ whole genome shotgun (WGS) entry which is preliminary data.</text>
</comment>
<protein>
    <submittedName>
        <fullName evidence="1">Uncharacterized protein</fullName>
    </submittedName>
</protein>
<evidence type="ECO:0000313" key="2">
    <source>
        <dbReference type="Proteomes" id="UP000836387"/>
    </source>
</evidence>
<reference evidence="1" key="2">
    <citation type="submission" date="2021-10" db="EMBL/GenBank/DDBJ databases">
        <authorList>
            <person name="Piombo E."/>
        </authorList>
    </citation>
    <scope>NUCLEOTIDE SEQUENCE</scope>
</reference>
<keyword evidence="2" id="KW-1185">Reference proteome</keyword>
<evidence type="ECO:0000313" key="1">
    <source>
        <dbReference type="EMBL" id="CAG9937459.1"/>
    </source>
</evidence>
<dbReference type="Proteomes" id="UP000836387">
    <property type="component" value="Unassembled WGS sequence"/>
</dbReference>
<organism evidence="1 2">
    <name type="scientific">Clonostachys rosea f. rosea IK726</name>
    <dbReference type="NCBI Taxonomy" id="1349383"/>
    <lineage>
        <taxon>Eukaryota</taxon>
        <taxon>Fungi</taxon>
        <taxon>Dikarya</taxon>
        <taxon>Ascomycota</taxon>
        <taxon>Pezizomycotina</taxon>
        <taxon>Sordariomycetes</taxon>
        <taxon>Hypocreomycetidae</taxon>
        <taxon>Hypocreales</taxon>
        <taxon>Bionectriaceae</taxon>
        <taxon>Clonostachys</taxon>
    </lineage>
</organism>
<name>A0ACA9T971_BIOOC</name>
<proteinExistence type="predicted"/>
<reference evidence="1" key="1">
    <citation type="submission" date="2020-04" db="EMBL/GenBank/DDBJ databases">
        <authorList>
            <person name="Broberg M."/>
        </authorList>
    </citation>
    <scope>NUCLEOTIDE SEQUENCE</scope>
</reference>